<dbReference type="PROSITE" id="PS50835">
    <property type="entry name" value="IG_LIKE"/>
    <property type="match status" value="2"/>
</dbReference>
<dbReference type="InterPro" id="IPR051036">
    <property type="entry name" value="SIGLEC"/>
</dbReference>
<gene>
    <name evidence="12" type="primary">LOC101712244</name>
</gene>
<keyword evidence="6" id="KW-0472">Membrane</keyword>
<dbReference type="RefSeq" id="XP_021101581.1">
    <property type="nucleotide sequence ID" value="XM_021245922.1"/>
</dbReference>
<feature type="domain" description="Ig-like" evidence="10">
    <location>
        <begin position="19"/>
        <end position="114"/>
    </location>
</feature>
<feature type="chain" id="PRO_5043601538" evidence="9">
    <location>
        <begin position="17"/>
        <end position="292"/>
    </location>
</feature>
<keyword evidence="2" id="KW-0812">Transmembrane</keyword>
<dbReference type="SMART" id="SM00409">
    <property type="entry name" value="IG"/>
    <property type="match status" value="2"/>
</dbReference>
<comment type="similarity">
    <text evidence="7">Belongs to the immunoglobulin superfamily. SIGLEC (sialic acid binding Ig-like lectin) family.</text>
</comment>
<evidence type="ECO:0000256" key="9">
    <source>
        <dbReference type="SAM" id="SignalP"/>
    </source>
</evidence>
<feature type="domain" description="Ig-like" evidence="10">
    <location>
        <begin position="143"/>
        <end position="229"/>
    </location>
</feature>
<feature type="region of interest" description="Disordered" evidence="8">
    <location>
        <begin position="252"/>
        <end position="292"/>
    </location>
</feature>
<name>A0AAX6RXY0_HETGA</name>
<accession>A0AAX6RXY0</accession>
<comment type="subcellular location">
    <subcellularLocation>
        <location evidence="1">Membrane</location>
        <topology evidence="1">Single-pass membrane protein</topology>
    </subcellularLocation>
</comment>
<evidence type="ECO:0000313" key="12">
    <source>
        <dbReference type="RefSeq" id="XP_021101581.1"/>
    </source>
</evidence>
<dbReference type="Pfam" id="PF07686">
    <property type="entry name" value="V-set"/>
    <property type="match status" value="1"/>
</dbReference>
<feature type="signal peptide" evidence="9">
    <location>
        <begin position="1"/>
        <end position="16"/>
    </location>
</feature>
<proteinExistence type="inferred from homology"/>
<dbReference type="GeneID" id="101712244"/>
<dbReference type="InterPro" id="IPR013783">
    <property type="entry name" value="Ig-like_fold"/>
</dbReference>
<protein>
    <submittedName>
        <fullName evidence="12">Sialic acid-binding Ig-like lectin 13 isoform X1</fullName>
    </submittedName>
</protein>
<dbReference type="Gene3D" id="2.60.40.10">
    <property type="entry name" value="Immunoglobulins"/>
    <property type="match status" value="2"/>
</dbReference>
<evidence type="ECO:0000256" key="6">
    <source>
        <dbReference type="ARBA" id="ARBA00023136"/>
    </source>
</evidence>
<dbReference type="GO" id="GO:0005886">
    <property type="term" value="C:plasma membrane"/>
    <property type="evidence" value="ECO:0007669"/>
    <property type="project" value="TreeGrafter"/>
</dbReference>
<keyword evidence="4" id="KW-0130">Cell adhesion</keyword>
<evidence type="ECO:0000256" key="4">
    <source>
        <dbReference type="ARBA" id="ARBA00022889"/>
    </source>
</evidence>
<evidence type="ECO:0000313" key="11">
    <source>
        <dbReference type="Proteomes" id="UP000694906"/>
    </source>
</evidence>
<dbReference type="SUPFAM" id="SSF48726">
    <property type="entry name" value="Immunoglobulin"/>
    <property type="match status" value="2"/>
</dbReference>
<keyword evidence="3" id="KW-0430">Lectin</keyword>
<evidence type="ECO:0000256" key="8">
    <source>
        <dbReference type="SAM" id="MobiDB-lite"/>
    </source>
</evidence>
<dbReference type="InterPro" id="IPR036179">
    <property type="entry name" value="Ig-like_dom_sf"/>
</dbReference>
<evidence type="ECO:0000256" key="2">
    <source>
        <dbReference type="ARBA" id="ARBA00022692"/>
    </source>
</evidence>
<evidence type="ECO:0000256" key="7">
    <source>
        <dbReference type="ARBA" id="ARBA00038361"/>
    </source>
</evidence>
<evidence type="ECO:0000256" key="3">
    <source>
        <dbReference type="ARBA" id="ARBA00022734"/>
    </source>
</evidence>
<dbReference type="GO" id="GO:0007155">
    <property type="term" value="P:cell adhesion"/>
    <property type="evidence" value="ECO:0007669"/>
    <property type="project" value="UniProtKB-KW"/>
</dbReference>
<dbReference type="InterPro" id="IPR003599">
    <property type="entry name" value="Ig_sub"/>
</dbReference>
<dbReference type="InterPro" id="IPR007110">
    <property type="entry name" value="Ig-like_dom"/>
</dbReference>
<dbReference type="AlphaFoldDB" id="A0AAX6RXY0"/>
<keyword evidence="11" id="KW-1185">Reference proteome</keyword>
<evidence type="ECO:0000256" key="1">
    <source>
        <dbReference type="ARBA" id="ARBA00004167"/>
    </source>
</evidence>
<dbReference type="InterPro" id="IPR013106">
    <property type="entry name" value="Ig_V-set"/>
</dbReference>
<organism evidence="11 12">
    <name type="scientific">Heterocephalus glaber</name>
    <name type="common">Naked mole rat</name>
    <dbReference type="NCBI Taxonomy" id="10181"/>
    <lineage>
        <taxon>Eukaryota</taxon>
        <taxon>Metazoa</taxon>
        <taxon>Chordata</taxon>
        <taxon>Craniata</taxon>
        <taxon>Vertebrata</taxon>
        <taxon>Euteleostomi</taxon>
        <taxon>Mammalia</taxon>
        <taxon>Eutheria</taxon>
        <taxon>Euarchontoglires</taxon>
        <taxon>Glires</taxon>
        <taxon>Rodentia</taxon>
        <taxon>Hystricomorpha</taxon>
        <taxon>Bathyergidae</taxon>
        <taxon>Heterocephalus</taxon>
    </lineage>
</organism>
<evidence type="ECO:0000256" key="5">
    <source>
        <dbReference type="ARBA" id="ARBA00022989"/>
    </source>
</evidence>
<dbReference type="Proteomes" id="UP000694906">
    <property type="component" value="Unplaced"/>
</dbReference>
<dbReference type="GO" id="GO:0033691">
    <property type="term" value="F:sialic acid binding"/>
    <property type="evidence" value="ECO:0007669"/>
    <property type="project" value="TreeGrafter"/>
</dbReference>
<dbReference type="PANTHER" id="PTHR12035:SF139">
    <property type="entry name" value="IG-LIKE DOMAIN-CONTAINING PROTEIN"/>
    <property type="match status" value="1"/>
</dbReference>
<keyword evidence="5" id="KW-1133">Transmembrane helix</keyword>
<evidence type="ECO:0000259" key="10">
    <source>
        <dbReference type="PROSITE" id="PS50835"/>
    </source>
</evidence>
<dbReference type="PANTHER" id="PTHR12035">
    <property type="entry name" value="SIALIC ACID BINDING IMMUNOGLOBULIN-LIKE LECTIN"/>
    <property type="match status" value="1"/>
</dbReference>
<keyword evidence="9" id="KW-0732">Signal</keyword>
<reference evidence="12" key="1">
    <citation type="submission" date="2025-08" db="UniProtKB">
        <authorList>
            <consortium name="RefSeq"/>
        </authorList>
    </citation>
    <scope>IDENTIFICATION</scope>
</reference>
<sequence length="292" mass="31919">MLAPLLLPLLWAGSLANIPGYQLTVPEPVVVQEGQSTFIACRVSYPGRYWSNFSPAWGYWFKKEANYDRDPPVVTNNPSREVQKETQGQFHLLGDPRTYNCSLRIRDARNKDIGVYFFRVERGSGMQYNYRQNQLCVFVMETPDIHIAGPLESGHPGNITCAVPWPCEQGTPPTFSWIGVNLTSTLGPETPRSSVLTISPGPHHHGTNLTCRVTFPGASVAVESTVQLSVAYAPWNLTIQVFQGNGTGRAQPVLPGGVGEELGQKEGAGQVPGSKGGIPAPTRHPTHPLLRH</sequence>
<dbReference type="GO" id="GO:0030246">
    <property type="term" value="F:carbohydrate binding"/>
    <property type="evidence" value="ECO:0007669"/>
    <property type="project" value="UniProtKB-KW"/>
</dbReference>